<dbReference type="InterPro" id="IPR004606">
    <property type="entry name" value="Mop_domain"/>
</dbReference>
<dbReference type="InterPro" id="IPR008995">
    <property type="entry name" value="Mo/tungstate-bd_C_term_dom"/>
</dbReference>
<reference evidence="5 6" key="1">
    <citation type="submission" date="2011-11" db="EMBL/GenBank/DDBJ databases">
        <authorList>
            <person name="Gartemann K."/>
        </authorList>
    </citation>
    <scope>NUCLEOTIDE SEQUENCE [LARGE SCALE GENOMIC DNA]</scope>
    <source>
        <strain evidence="6">NCPPB 2581</strain>
    </source>
</reference>
<feature type="compositionally biased region" description="Pro residues" evidence="3">
    <location>
        <begin position="20"/>
        <end position="30"/>
    </location>
</feature>
<keyword evidence="1 2" id="KW-0500">Molybdenum</keyword>
<dbReference type="EMBL" id="HE614873">
    <property type="protein sequence ID" value="CCE76239.1"/>
    <property type="molecule type" value="Genomic_DNA"/>
</dbReference>
<evidence type="ECO:0000313" key="5">
    <source>
        <dbReference type="EMBL" id="CCE76239.1"/>
    </source>
</evidence>
<dbReference type="InterPro" id="IPR010093">
    <property type="entry name" value="SinI_DNA-bd"/>
</dbReference>
<accession>A0AAI8ZJS8</accession>
<dbReference type="InterPro" id="IPR009061">
    <property type="entry name" value="DNA-bd_dom_put_sf"/>
</dbReference>
<dbReference type="KEGG" id="cmc:CMN_02303"/>
<dbReference type="InterPro" id="IPR005116">
    <property type="entry name" value="Transp-assoc_OB_typ1"/>
</dbReference>
<proteinExistence type="predicted"/>
<evidence type="ECO:0000313" key="6">
    <source>
        <dbReference type="Proteomes" id="UP000012170"/>
    </source>
</evidence>
<dbReference type="Gene3D" id="2.40.50.100">
    <property type="match status" value="1"/>
</dbReference>
<dbReference type="NCBIfam" id="TIGR01764">
    <property type="entry name" value="excise"/>
    <property type="match status" value="1"/>
</dbReference>
<dbReference type="GO" id="GO:0003677">
    <property type="term" value="F:DNA binding"/>
    <property type="evidence" value="ECO:0007669"/>
    <property type="project" value="InterPro"/>
</dbReference>
<evidence type="ECO:0000259" key="4">
    <source>
        <dbReference type="PROSITE" id="PS51866"/>
    </source>
</evidence>
<protein>
    <submittedName>
        <fullName evidence="5">Transcriptional regulator</fullName>
    </submittedName>
</protein>
<dbReference type="PROSITE" id="PS51866">
    <property type="entry name" value="MOP"/>
    <property type="match status" value="1"/>
</dbReference>
<dbReference type="GeneID" id="92984067"/>
<dbReference type="Pfam" id="PF03459">
    <property type="entry name" value="TOBE"/>
    <property type="match status" value="1"/>
</dbReference>
<name>A0AAI8ZJS8_9MICO</name>
<reference evidence="6" key="2">
    <citation type="submission" date="2013-04" db="EMBL/GenBank/DDBJ databases">
        <title>The genome sequence of the maize-pathogen Clavibacter michiganensis subsp. nebraskensis.</title>
        <authorList>
            <person name="Gartemann K.H."/>
            <person name="Blom J."/>
            <person name="Dreiseikelmann B."/>
            <person name="Fluegel M."/>
            <person name="Jaenicke S."/>
            <person name="Linke B."/>
            <person name="Sczcepanowski R."/>
            <person name="Wittmann J."/>
            <person name="Goesmann A."/>
            <person name="Puehler A."/>
            <person name="Eichenlaub R."/>
            <person name="Rueckert C."/>
        </authorList>
    </citation>
    <scope>NUCLEOTIDE SEQUENCE [LARGE SCALE GENOMIC DNA]</scope>
    <source>
        <strain evidence="6">NCPPB 2581</strain>
    </source>
</reference>
<dbReference type="InterPro" id="IPR041657">
    <property type="entry name" value="HTH_17"/>
</dbReference>
<dbReference type="SUPFAM" id="SSF46955">
    <property type="entry name" value="Putative DNA-binding domain"/>
    <property type="match status" value="1"/>
</dbReference>
<evidence type="ECO:0000256" key="1">
    <source>
        <dbReference type="ARBA" id="ARBA00022505"/>
    </source>
</evidence>
<dbReference type="Proteomes" id="UP000012170">
    <property type="component" value="Chromosome"/>
</dbReference>
<gene>
    <name evidence="5" type="ORF">CMN_02303</name>
</gene>
<sequence>MTQKRDRTSTRAADAEQPVTPAPAPAPAPGPVRYRVSEAAALLGVSDDTLRRWADAGRLDLVRGEGRLIQVDGAQLAHLATELAADGTLAASGGARRPTSSARNRMPGIVTRVVRDGVMAQVEIQAGPFRMVSLISREAADELGLEVGAPAAATVKATNVGVELLAPETLTGGRA</sequence>
<feature type="domain" description="Mop" evidence="4">
    <location>
        <begin position="99"/>
        <end position="164"/>
    </location>
</feature>
<dbReference type="SUPFAM" id="SSF50331">
    <property type="entry name" value="MOP-like"/>
    <property type="match status" value="1"/>
</dbReference>
<dbReference type="Pfam" id="PF12728">
    <property type="entry name" value="HTH_17"/>
    <property type="match status" value="1"/>
</dbReference>
<organism evidence="5 6">
    <name type="scientific">Clavibacter nebraskensis NCPPB 2581</name>
    <dbReference type="NCBI Taxonomy" id="1097677"/>
    <lineage>
        <taxon>Bacteria</taxon>
        <taxon>Bacillati</taxon>
        <taxon>Actinomycetota</taxon>
        <taxon>Actinomycetes</taxon>
        <taxon>Micrococcales</taxon>
        <taxon>Microbacteriaceae</taxon>
        <taxon>Clavibacter</taxon>
    </lineage>
</organism>
<evidence type="ECO:0000256" key="3">
    <source>
        <dbReference type="SAM" id="MobiDB-lite"/>
    </source>
</evidence>
<dbReference type="GO" id="GO:0015689">
    <property type="term" value="P:molybdate ion transport"/>
    <property type="evidence" value="ECO:0007669"/>
    <property type="project" value="InterPro"/>
</dbReference>
<dbReference type="RefSeq" id="WP_015490957.1">
    <property type="nucleotide sequence ID" value="NC_020891.1"/>
</dbReference>
<feature type="region of interest" description="Disordered" evidence="3">
    <location>
        <begin position="1"/>
        <end position="31"/>
    </location>
</feature>
<evidence type="ECO:0000256" key="2">
    <source>
        <dbReference type="PROSITE-ProRule" id="PRU01213"/>
    </source>
</evidence>
<dbReference type="AlphaFoldDB" id="A0AAI8ZJS8"/>